<name>A0A382BSB1_9ZZZZ</name>
<reference evidence="1" key="1">
    <citation type="submission" date="2018-05" db="EMBL/GenBank/DDBJ databases">
        <authorList>
            <person name="Lanie J.A."/>
            <person name="Ng W.-L."/>
            <person name="Kazmierczak K.M."/>
            <person name="Andrzejewski T.M."/>
            <person name="Davidsen T.M."/>
            <person name="Wayne K.J."/>
            <person name="Tettelin H."/>
            <person name="Glass J.I."/>
            <person name="Rusch D."/>
            <person name="Podicherti R."/>
            <person name="Tsui H.-C.T."/>
            <person name="Winkler M.E."/>
        </authorList>
    </citation>
    <scope>NUCLEOTIDE SEQUENCE</scope>
</reference>
<dbReference type="AlphaFoldDB" id="A0A382BSB1"/>
<protein>
    <recommendedName>
        <fullName evidence="2">AraC-type arabinose-binding/dimerisation domain-containing protein</fullName>
    </recommendedName>
</protein>
<dbReference type="EMBL" id="UINC01031056">
    <property type="protein sequence ID" value="SVB16489.1"/>
    <property type="molecule type" value="Genomic_DNA"/>
</dbReference>
<evidence type="ECO:0000313" key="1">
    <source>
        <dbReference type="EMBL" id="SVB16489.1"/>
    </source>
</evidence>
<gene>
    <name evidence="1" type="ORF">METZ01_LOCUS169343</name>
</gene>
<sequence>MFLIDRVKFPFNLTLHKILVSDLDDLHDHPWNYSTLILKGGYWEHTVNGKHWCGPGHFRICKAKDLHRLELSKDKDGKDIPCWSLFFMGKHQHDWGFVKNGEWINNKKYLKEKYD</sequence>
<accession>A0A382BSB1</accession>
<evidence type="ECO:0008006" key="2">
    <source>
        <dbReference type="Google" id="ProtNLM"/>
    </source>
</evidence>
<organism evidence="1">
    <name type="scientific">marine metagenome</name>
    <dbReference type="NCBI Taxonomy" id="408172"/>
    <lineage>
        <taxon>unclassified sequences</taxon>
        <taxon>metagenomes</taxon>
        <taxon>ecological metagenomes</taxon>
    </lineage>
</organism>
<proteinExistence type="predicted"/>